<keyword evidence="2" id="KW-1185">Reference proteome</keyword>
<proteinExistence type="predicted"/>
<reference evidence="1 2" key="1">
    <citation type="journal article" date="2013" name="Genome Biol.">
        <title>Genome of Acanthamoeba castellanii highlights extensive lateral gene transfer and early evolution of tyrosine kinase signaling.</title>
        <authorList>
            <person name="Clarke M."/>
            <person name="Lohan A.J."/>
            <person name="Liu B."/>
            <person name="Lagkouvardos I."/>
            <person name="Roy S."/>
            <person name="Zafar N."/>
            <person name="Bertelli C."/>
            <person name="Schilde C."/>
            <person name="Kianianmomeni A."/>
            <person name="Burglin T.R."/>
            <person name="Frech C."/>
            <person name="Turcotte B."/>
            <person name="Kopec K.O."/>
            <person name="Synnott J.M."/>
            <person name="Choo C."/>
            <person name="Paponov I."/>
            <person name="Finkler A."/>
            <person name="Soon Heng Tan C."/>
            <person name="Hutchins A.P."/>
            <person name="Weinmeier T."/>
            <person name="Rattei T."/>
            <person name="Chu J.S."/>
            <person name="Gimenez G."/>
            <person name="Irimia M."/>
            <person name="Rigden D.J."/>
            <person name="Fitzpatrick D.A."/>
            <person name="Lorenzo-Morales J."/>
            <person name="Bateman A."/>
            <person name="Chiu C.H."/>
            <person name="Tang P."/>
            <person name="Hegemann P."/>
            <person name="Fromm H."/>
            <person name="Raoult D."/>
            <person name="Greub G."/>
            <person name="Miranda-Saavedra D."/>
            <person name="Chen N."/>
            <person name="Nash P."/>
            <person name="Ginger M.L."/>
            <person name="Horn M."/>
            <person name="Schaap P."/>
            <person name="Caler L."/>
            <person name="Loftus B."/>
        </authorList>
    </citation>
    <scope>NUCLEOTIDE SEQUENCE [LARGE SCALE GENOMIC DNA]</scope>
    <source>
        <strain evidence="1 2">Neff</strain>
    </source>
</reference>
<protein>
    <submittedName>
        <fullName evidence="1">Uncharacterized protein</fullName>
    </submittedName>
</protein>
<name>L8H0N9_ACACF</name>
<sequence>MWALFYNCFSICMLHIEHLGLLKRHLQYTCIANRIEEDINNVFKAFPLFPGKQTFTNQTQIGKLVVAGLTGGEMDSFLQVTELLFREWVSDLQEHECWHVHVDIVHLLQQDSFSANDLDKLEKLTKRWKHLMVKLYGSVAEWQCVMSLKKKWLKKCLWTAEMVASDMTMSGEKPLSFSFLNFEVMQHWPELICFLGPPWVQDTCLWEQWHLVAKMTVCCTNQINTEWVILIKEPYTLTVSVTAVADITSNCKCNLNDAVEQEVGEGSEIAYNHITSHNSAYYYGHFL</sequence>
<evidence type="ECO:0000313" key="1">
    <source>
        <dbReference type="EMBL" id="ELR18787.1"/>
    </source>
</evidence>
<dbReference type="AlphaFoldDB" id="L8H0N9"/>
<evidence type="ECO:0000313" key="2">
    <source>
        <dbReference type="Proteomes" id="UP000011083"/>
    </source>
</evidence>
<dbReference type="GeneID" id="14919581"/>
<dbReference type="EMBL" id="KB007943">
    <property type="protein sequence ID" value="ELR18787.1"/>
    <property type="molecule type" value="Genomic_DNA"/>
</dbReference>
<dbReference type="Proteomes" id="UP000011083">
    <property type="component" value="Unassembled WGS sequence"/>
</dbReference>
<dbReference type="KEGG" id="acan:ACA1_166450"/>
<dbReference type="VEuPathDB" id="AmoebaDB:ACA1_166450"/>
<accession>L8H0N9</accession>
<organism evidence="1 2">
    <name type="scientific">Acanthamoeba castellanii (strain ATCC 30010 / Neff)</name>
    <dbReference type="NCBI Taxonomy" id="1257118"/>
    <lineage>
        <taxon>Eukaryota</taxon>
        <taxon>Amoebozoa</taxon>
        <taxon>Discosea</taxon>
        <taxon>Longamoebia</taxon>
        <taxon>Centramoebida</taxon>
        <taxon>Acanthamoebidae</taxon>
        <taxon>Acanthamoeba</taxon>
    </lineage>
</organism>
<dbReference type="RefSeq" id="XP_004340842.1">
    <property type="nucleotide sequence ID" value="XM_004340794.1"/>
</dbReference>
<gene>
    <name evidence="1" type="ORF">ACA1_166450</name>
</gene>